<dbReference type="Proteomes" id="UP000756921">
    <property type="component" value="Unassembled WGS sequence"/>
</dbReference>
<dbReference type="OrthoDB" id="3796171at2759"/>
<feature type="transmembrane region" description="Helical" evidence="2">
    <location>
        <begin position="68"/>
        <end position="92"/>
    </location>
</feature>
<proteinExistence type="predicted"/>
<reference evidence="3" key="1">
    <citation type="journal article" date="2020" name="Mol. Plant Microbe Interact.">
        <title>Genome Sequence of the Biocontrol Agent Coniothyrium minitans strain Conio (IMI 134523).</title>
        <authorList>
            <person name="Patel D."/>
            <person name="Shittu T.A."/>
            <person name="Baroncelli R."/>
            <person name="Muthumeenakshi S."/>
            <person name="Osborne T.H."/>
            <person name="Janganan T.K."/>
            <person name="Sreenivasaprasad S."/>
        </authorList>
    </citation>
    <scope>NUCLEOTIDE SEQUENCE</scope>
    <source>
        <strain evidence="3">Conio</strain>
    </source>
</reference>
<feature type="region of interest" description="Disordered" evidence="1">
    <location>
        <begin position="254"/>
        <end position="297"/>
    </location>
</feature>
<evidence type="ECO:0000313" key="4">
    <source>
        <dbReference type="Proteomes" id="UP000756921"/>
    </source>
</evidence>
<protein>
    <submittedName>
        <fullName evidence="3">Uncharacterized protein</fullName>
    </submittedName>
</protein>
<dbReference type="AlphaFoldDB" id="A0A9P6G5G6"/>
<accession>A0A9P6G5G6</accession>
<feature type="compositionally biased region" description="Low complexity" evidence="1">
    <location>
        <begin position="254"/>
        <end position="269"/>
    </location>
</feature>
<feature type="transmembrane region" description="Helical" evidence="2">
    <location>
        <begin position="104"/>
        <end position="126"/>
    </location>
</feature>
<comment type="caution">
    <text evidence="3">The sequence shown here is derived from an EMBL/GenBank/DDBJ whole genome shotgun (WGS) entry which is preliminary data.</text>
</comment>
<feature type="transmembrane region" description="Helical" evidence="2">
    <location>
        <begin position="9"/>
        <end position="29"/>
    </location>
</feature>
<keyword evidence="2" id="KW-1133">Transmembrane helix</keyword>
<name>A0A9P6G5G6_9PLEO</name>
<gene>
    <name evidence="3" type="ORF">PMIN01_13243</name>
</gene>
<evidence type="ECO:0000313" key="3">
    <source>
        <dbReference type="EMBL" id="KAF9728863.1"/>
    </source>
</evidence>
<feature type="transmembrane region" description="Helical" evidence="2">
    <location>
        <begin position="176"/>
        <end position="196"/>
    </location>
</feature>
<evidence type="ECO:0000256" key="2">
    <source>
        <dbReference type="SAM" id="Phobius"/>
    </source>
</evidence>
<evidence type="ECO:0000256" key="1">
    <source>
        <dbReference type="SAM" id="MobiDB-lite"/>
    </source>
</evidence>
<dbReference type="EMBL" id="WJXW01000018">
    <property type="protein sequence ID" value="KAF9728863.1"/>
    <property type="molecule type" value="Genomic_DNA"/>
</dbReference>
<keyword evidence="2" id="KW-0472">Membrane</keyword>
<keyword evidence="4" id="KW-1185">Reference proteome</keyword>
<sequence length="297" mass="32351">MPSYTLRIFLYLAPSLLLVLPFSALLVILERVTQSLFRSHTSRDFRSGSVGIFFDTDLTIDEDYSPTWALLGVSVLGILLSCFSAAGMWELRRVDGTRGAGQRVWCWGVIAMNAIILGASVGVLAWTSSLQAAQSGVDLKSGDEYTRETWLCRVDALYADEQWAGSACGTSKAMRFMLIPVVVGSLLAIVAVCFAAKPRGGTAWLFRGQGRYGGFQSVYEMGPQGPPPQYQHVPPQFYPMPQAYPQQGYPQQGYAQPGYAMPPQGFQPGPYQPTPGPYASALPIQKSATAGDQPVFR</sequence>
<organism evidence="3 4">
    <name type="scientific">Paraphaeosphaeria minitans</name>
    <dbReference type="NCBI Taxonomy" id="565426"/>
    <lineage>
        <taxon>Eukaryota</taxon>
        <taxon>Fungi</taxon>
        <taxon>Dikarya</taxon>
        <taxon>Ascomycota</taxon>
        <taxon>Pezizomycotina</taxon>
        <taxon>Dothideomycetes</taxon>
        <taxon>Pleosporomycetidae</taxon>
        <taxon>Pleosporales</taxon>
        <taxon>Massarineae</taxon>
        <taxon>Didymosphaeriaceae</taxon>
        <taxon>Paraphaeosphaeria</taxon>
    </lineage>
</organism>
<keyword evidence="2" id="KW-0812">Transmembrane</keyword>